<dbReference type="Proteomes" id="UP000174145">
    <property type="component" value="Segment"/>
</dbReference>
<name>W6JIT2_9POXV</name>
<dbReference type="EMBL" id="AP013055">
    <property type="protein sequence ID" value="BAO49478.1"/>
    <property type="molecule type" value="Genomic_DNA"/>
</dbReference>
<organism evidence="1 2">
    <name type="scientific">Alphaentomopoxvirus acuprea</name>
    <dbReference type="NCBI Taxonomy" id="62099"/>
    <lineage>
        <taxon>Viruses</taxon>
        <taxon>Varidnaviria</taxon>
        <taxon>Bamfordvirae</taxon>
        <taxon>Nucleocytoviricota</taxon>
        <taxon>Pokkesviricetes</taxon>
        <taxon>Chitovirales</taxon>
        <taxon>Poxviridae</taxon>
        <taxon>Entomopoxvirinae</taxon>
        <taxon>Alphaentomopoxvirus</taxon>
    </lineage>
</organism>
<protein>
    <submittedName>
        <fullName evidence="1">Uncharacterized protein</fullName>
    </submittedName>
</protein>
<reference evidence="1 2" key="1">
    <citation type="journal article" date="2014" name="Virology">
        <title>The complete genome sequence of the Alphaentomopoxvirus Anomala cuprea entomopoxvirus, including its terminal hairpin loop sequences, suggests a potentially unique mode of apoptosis inhibition and mode of DNA replication.</title>
        <authorList>
            <person name="Mitsuhashi W."/>
            <person name="Miyamoto K."/>
            <person name="Wada S."/>
        </authorList>
    </citation>
    <scope>NUCLEOTIDE SEQUENCE [LARGE SCALE GENOMIC DNA]</scope>
    <source>
        <strain evidence="1">CV6M</strain>
    </source>
</reference>
<proteinExistence type="predicted"/>
<dbReference type="RefSeq" id="YP_009001591.1">
    <property type="nucleotide sequence ID" value="NC_023426.1"/>
</dbReference>
<dbReference type="GeneID" id="18263547"/>
<evidence type="ECO:0000313" key="1">
    <source>
        <dbReference type="EMBL" id="BAO49478.1"/>
    </source>
</evidence>
<accession>W6JIT2</accession>
<keyword evidence="2" id="KW-1185">Reference proteome</keyword>
<evidence type="ECO:0000313" key="2">
    <source>
        <dbReference type="Proteomes" id="UP000174145"/>
    </source>
</evidence>
<dbReference type="KEGG" id="vg:18263547"/>
<sequence length="114" mass="14035">MYKNNKYKYYNIYKKRYDINKYTKYNKFIDLFDYYLHKKVINLVILDDLYRNISKYGKRIPSFKLVIVCIHCNSIINKYISSYKNKNCKNKYCRSECTLCSYKKITYRCNCPIT</sequence>